<evidence type="ECO:0000313" key="1">
    <source>
        <dbReference type="EMBL" id="JAH55593.1"/>
    </source>
</evidence>
<proteinExistence type="predicted"/>
<dbReference type="AlphaFoldDB" id="A0A0E9TS73"/>
<accession>A0A0E9TS73</accession>
<reference evidence="1" key="1">
    <citation type="submission" date="2014-11" db="EMBL/GenBank/DDBJ databases">
        <authorList>
            <person name="Amaro Gonzalez C."/>
        </authorList>
    </citation>
    <scope>NUCLEOTIDE SEQUENCE</scope>
</reference>
<name>A0A0E9TS73_ANGAN</name>
<protein>
    <submittedName>
        <fullName evidence="1">Uncharacterized protein</fullName>
    </submittedName>
</protein>
<reference evidence="1" key="2">
    <citation type="journal article" date="2015" name="Fish Shellfish Immunol.">
        <title>Early steps in the European eel (Anguilla anguilla)-Vibrio vulnificus interaction in the gills: Role of the RtxA13 toxin.</title>
        <authorList>
            <person name="Callol A."/>
            <person name="Pajuelo D."/>
            <person name="Ebbesson L."/>
            <person name="Teles M."/>
            <person name="MacKenzie S."/>
            <person name="Amaro C."/>
        </authorList>
    </citation>
    <scope>NUCLEOTIDE SEQUENCE</scope>
</reference>
<sequence>MTQAVWFQFCLFLFASLGDNTTV</sequence>
<dbReference type="EMBL" id="GBXM01052984">
    <property type="protein sequence ID" value="JAH55593.1"/>
    <property type="molecule type" value="Transcribed_RNA"/>
</dbReference>
<organism evidence="1">
    <name type="scientific">Anguilla anguilla</name>
    <name type="common">European freshwater eel</name>
    <name type="synonym">Muraena anguilla</name>
    <dbReference type="NCBI Taxonomy" id="7936"/>
    <lineage>
        <taxon>Eukaryota</taxon>
        <taxon>Metazoa</taxon>
        <taxon>Chordata</taxon>
        <taxon>Craniata</taxon>
        <taxon>Vertebrata</taxon>
        <taxon>Euteleostomi</taxon>
        <taxon>Actinopterygii</taxon>
        <taxon>Neopterygii</taxon>
        <taxon>Teleostei</taxon>
        <taxon>Anguilliformes</taxon>
        <taxon>Anguillidae</taxon>
        <taxon>Anguilla</taxon>
    </lineage>
</organism>